<keyword evidence="3" id="KW-1185">Reference proteome</keyword>
<dbReference type="Pfam" id="PF09512">
    <property type="entry name" value="ThiW"/>
    <property type="match status" value="1"/>
</dbReference>
<evidence type="ECO:0000313" key="2">
    <source>
        <dbReference type="EMBL" id="TWH83811.1"/>
    </source>
</evidence>
<name>A0A562JKR2_9FIRM</name>
<keyword evidence="1" id="KW-0812">Transmembrane</keyword>
<comment type="caution">
    <text evidence="2">The sequence shown here is derived from an EMBL/GenBank/DDBJ whole genome shotgun (WGS) entry which is preliminary data.</text>
</comment>
<dbReference type="OrthoDB" id="5516776at2"/>
<feature type="transmembrane region" description="Helical" evidence="1">
    <location>
        <begin position="126"/>
        <end position="149"/>
    </location>
</feature>
<dbReference type="NCBIfam" id="TIGR02359">
    <property type="entry name" value="thiW"/>
    <property type="match status" value="1"/>
</dbReference>
<sequence>MSNSKKLAQAGILIAVGVVCSTFSIPIGAAKVFPVQHFINVLAGVTLGPFYGVSMAFVTSLLRVMIGTGSLLAFPGSMCGAFLCGTLYKHTEKTSLAFLGEIVGTGIIGALLAYPVASIVMGREAALFGFIVPFGISSVAGAGISLVFITALKKTGLQIIGGIK</sequence>
<proteinExistence type="predicted"/>
<feature type="transmembrane region" description="Helical" evidence="1">
    <location>
        <begin position="96"/>
        <end position="114"/>
    </location>
</feature>
<feature type="transmembrane region" description="Helical" evidence="1">
    <location>
        <begin position="64"/>
        <end position="84"/>
    </location>
</feature>
<dbReference type="RefSeq" id="WP_145079294.1">
    <property type="nucleotide sequence ID" value="NZ_DAMBUX010000029.1"/>
</dbReference>
<gene>
    <name evidence="2" type="ORF">LY60_00424</name>
</gene>
<dbReference type="EMBL" id="VLKH01000001">
    <property type="protein sequence ID" value="TWH83811.1"/>
    <property type="molecule type" value="Genomic_DNA"/>
</dbReference>
<evidence type="ECO:0000313" key="3">
    <source>
        <dbReference type="Proteomes" id="UP000315343"/>
    </source>
</evidence>
<accession>A0A562JKR2</accession>
<protein>
    <submittedName>
        <fullName evidence="2">Energy coupling factor transporter S component ThiW</fullName>
    </submittedName>
</protein>
<dbReference type="InterPro" id="IPR012652">
    <property type="entry name" value="ThiW"/>
</dbReference>
<organism evidence="2 3">
    <name type="scientific">Sedimentibacter saalensis</name>
    <dbReference type="NCBI Taxonomy" id="130788"/>
    <lineage>
        <taxon>Bacteria</taxon>
        <taxon>Bacillati</taxon>
        <taxon>Bacillota</taxon>
        <taxon>Tissierellia</taxon>
        <taxon>Sedimentibacter</taxon>
    </lineage>
</organism>
<feature type="transmembrane region" description="Helical" evidence="1">
    <location>
        <begin position="37"/>
        <end position="58"/>
    </location>
</feature>
<feature type="transmembrane region" description="Helical" evidence="1">
    <location>
        <begin position="12"/>
        <end position="30"/>
    </location>
</feature>
<dbReference type="PIRSF" id="PIRSF024534">
    <property type="entry name" value="ThiW"/>
    <property type="match status" value="1"/>
</dbReference>
<evidence type="ECO:0000256" key="1">
    <source>
        <dbReference type="SAM" id="Phobius"/>
    </source>
</evidence>
<dbReference type="Proteomes" id="UP000315343">
    <property type="component" value="Unassembled WGS sequence"/>
</dbReference>
<reference evidence="2 3" key="1">
    <citation type="submission" date="2019-07" db="EMBL/GenBank/DDBJ databases">
        <title>Genomic Encyclopedia of Type Strains, Phase I: the one thousand microbial genomes (KMG-I) project.</title>
        <authorList>
            <person name="Kyrpides N."/>
        </authorList>
    </citation>
    <scope>NUCLEOTIDE SEQUENCE [LARGE SCALE GENOMIC DNA]</scope>
    <source>
        <strain evidence="2 3">DSM 13558</strain>
    </source>
</reference>
<keyword evidence="1" id="KW-1133">Transmembrane helix</keyword>
<dbReference type="AlphaFoldDB" id="A0A562JKR2"/>
<dbReference type="Gene3D" id="1.10.1760.20">
    <property type="match status" value="1"/>
</dbReference>
<keyword evidence="1" id="KW-0472">Membrane</keyword>